<proteinExistence type="predicted"/>
<keyword evidence="2" id="KW-0812">Transmembrane</keyword>
<feature type="transmembrane region" description="Helical" evidence="2">
    <location>
        <begin position="126"/>
        <end position="149"/>
    </location>
</feature>
<dbReference type="AlphaFoldDB" id="A0AB73H3L3"/>
<feature type="compositionally biased region" description="Pro residues" evidence="1">
    <location>
        <begin position="174"/>
        <end position="184"/>
    </location>
</feature>
<dbReference type="Proteomes" id="UP000528595">
    <property type="component" value="Unassembled WGS sequence"/>
</dbReference>
<feature type="region of interest" description="Disordered" evidence="1">
    <location>
        <begin position="171"/>
        <end position="190"/>
    </location>
</feature>
<name>A0AB73H3L3_9XANT</name>
<accession>A0AB73H3L3</accession>
<keyword evidence="2" id="KW-0472">Membrane</keyword>
<organism evidence="3">
    <name type="scientific">Xanthomonas arboricola</name>
    <dbReference type="NCBI Taxonomy" id="56448"/>
    <lineage>
        <taxon>Bacteria</taxon>
        <taxon>Pseudomonadati</taxon>
        <taxon>Pseudomonadota</taxon>
        <taxon>Gammaproteobacteria</taxon>
        <taxon>Lysobacterales</taxon>
        <taxon>Lysobacteraceae</taxon>
        <taxon>Xanthomonas</taxon>
    </lineage>
</organism>
<protein>
    <submittedName>
        <fullName evidence="3">Uncharacterized protein</fullName>
    </submittedName>
</protein>
<evidence type="ECO:0000313" key="3">
    <source>
        <dbReference type="EMBL" id="MBB5672706.1"/>
    </source>
</evidence>
<reference evidence="3" key="1">
    <citation type="submission" date="2020-08" db="EMBL/GenBank/DDBJ databases">
        <title>Studying the diversity of plant-associated saprophytic bacteria and their role in host health and plant-pathogen interactions.</title>
        <authorList>
            <person name="Potnis N."/>
        </authorList>
    </citation>
    <scope>NUCLEOTIDE SEQUENCE</scope>
    <source>
        <strain evidence="3">F21</strain>
    </source>
</reference>
<sequence length="259" mass="26992">MSKWKIKAVKVPASVARFIPVLGRCADWFERKLRRLYSSMRDRISPPVSVLVKKGRVTIAESVRAGGRVHILEVQPNRAHPLSTIQLQANVLQVGPSTILYADAGLAALAYAQVRKAVLPATWSAWILRLVGLIAVVLILRLATVALLGSTAGNAAGGSKLEGVSAQMAADPGFSPPSPAPQPLPGASELFGAAAPAGSGDLADQIYQQARAAAAKTEHATMPPQPSVNVEGLAGFGLEEGGDQAGPGCDPNLAFKVEQ</sequence>
<gene>
    <name evidence="3" type="ORF">FHR65_004313</name>
</gene>
<dbReference type="EMBL" id="JACIIQ010000032">
    <property type="protein sequence ID" value="MBB5672706.1"/>
    <property type="molecule type" value="Genomic_DNA"/>
</dbReference>
<comment type="caution">
    <text evidence="3">The sequence shown here is derived from an EMBL/GenBank/DDBJ whole genome shotgun (WGS) entry which is preliminary data.</text>
</comment>
<evidence type="ECO:0000256" key="1">
    <source>
        <dbReference type="SAM" id="MobiDB-lite"/>
    </source>
</evidence>
<dbReference type="RefSeq" id="WP_011345650.1">
    <property type="nucleotide sequence ID" value="NZ_JACIIQ010000032.1"/>
</dbReference>
<evidence type="ECO:0000256" key="2">
    <source>
        <dbReference type="SAM" id="Phobius"/>
    </source>
</evidence>
<keyword evidence="2" id="KW-1133">Transmembrane helix</keyword>